<protein>
    <submittedName>
        <fullName evidence="1">Uncharacterized protein</fullName>
    </submittedName>
</protein>
<evidence type="ECO:0000313" key="2">
    <source>
        <dbReference type="Proteomes" id="UP000054477"/>
    </source>
</evidence>
<dbReference type="Proteomes" id="UP000054477">
    <property type="component" value="Unassembled WGS sequence"/>
</dbReference>
<dbReference type="EMBL" id="KN839806">
    <property type="protein sequence ID" value="KIJ89377.1"/>
    <property type="molecule type" value="Genomic_DNA"/>
</dbReference>
<dbReference type="OrthoDB" id="3270804at2759"/>
<evidence type="ECO:0000313" key="1">
    <source>
        <dbReference type="EMBL" id="KIJ89377.1"/>
    </source>
</evidence>
<name>A0A0C9WY58_9AGAR</name>
<keyword evidence="2" id="KW-1185">Reference proteome</keyword>
<reference evidence="2" key="2">
    <citation type="submission" date="2015-01" db="EMBL/GenBank/DDBJ databases">
        <title>Evolutionary Origins and Diversification of the Mycorrhizal Mutualists.</title>
        <authorList>
            <consortium name="DOE Joint Genome Institute"/>
            <consortium name="Mycorrhizal Genomics Consortium"/>
            <person name="Kohler A."/>
            <person name="Kuo A."/>
            <person name="Nagy L.G."/>
            <person name="Floudas D."/>
            <person name="Copeland A."/>
            <person name="Barry K.W."/>
            <person name="Cichocki N."/>
            <person name="Veneault-Fourrey C."/>
            <person name="LaButti K."/>
            <person name="Lindquist E.A."/>
            <person name="Lipzen A."/>
            <person name="Lundell T."/>
            <person name="Morin E."/>
            <person name="Murat C."/>
            <person name="Riley R."/>
            <person name="Ohm R."/>
            <person name="Sun H."/>
            <person name="Tunlid A."/>
            <person name="Henrissat B."/>
            <person name="Grigoriev I.V."/>
            <person name="Hibbett D.S."/>
            <person name="Martin F."/>
        </authorList>
    </citation>
    <scope>NUCLEOTIDE SEQUENCE [LARGE SCALE GENOMIC DNA]</scope>
    <source>
        <strain evidence="2">LaAM-08-1</strain>
    </source>
</reference>
<dbReference type="HOGENOM" id="CLU_1787144_0_0_1"/>
<gene>
    <name evidence="1" type="ORF">K443DRAFT_16195</name>
</gene>
<dbReference type="AlphaFoldDB" id="A0A0C9WY58"/>
<reference evidence="1 2" key="1">
    <citation type="submission" date="2014-04" db="EMBL/GenBank/DDBJ databases">
        <authorList>
            <consortium name="DOE Joint Genome Institute"/>
            <person name="Kuo A."/>
            <person name="Kohler A."/>
            <person name="Nagy L.G."/>
            <person name="Floudas D."/>
            <person name="Copeland A."/>
            <person name="Barry K.W."/>
            <person name="Cichocki N."/>
            <person name="Veneault-Fourrey C."/>
            <person name="LaButti K."/>
            <person name="Lindquist E.A."/>
            <person name="Lipzen A."/>
            <person name="Lundell T."/>
            <person name="Morin E."/>
            <person name="Murat C."/>
            <person name="Sun H."/>
            <person name="Tunlid A."/>
            <person name="Henrissat B."/>
            <person name="Grigoriev I.V."/>
            <person name="Hibbett D.S."/>
            <person name="Martin F."/>
            <person name="Nordberg H.P."/>
            <person name="Cantor M.N."/>
            <person name="Hua S.X."/>
        </authorList>
    </citation>
    <scope>NUCLEOTIDE SEQUENCE [LARGE SCALE GENOMIC DNA]</scope>
    <source>
        <strain evidence="1 2">LaAM-08-1</strain>
    </source>
</reference>
<proteinExistence type="predicted"/>
<sequence>MSSSTLMALLPHNDAPIKGGTSLEDNSSIEDIFSGLHLSPAQAQGILLALLRISNHYSTTSAPAQVSELTSGIGADDFELLPPVSKAHSFNPVASRPATTDLSTIMASPDPSNMLDHLLPDDVILVTSRSSPLNPPLASPVRPLG</sequence>
<organism evidence="1 2">
    <name type="scientific">Laccaria amethystina LaAM-08-1</name>
    <dbReference type="NCBI Taxonomy" id="1095629"/>
    <lineage>
        <taxon>Eukaryota</taxon>
        <taxon>Fungi</taxon>
        <taxon>Dikarya</taxon>
        <taxon>Basidiomycota</taxon>
        <taxon>Agaricomycotina</taxon>
        <taxon>Agaricomycetes</taxon>
        <taxon>Agaricomycetidae</taxon>
        <taxon>Agaricales</taxon>
        <taxon>Agaricineae</taxon>
        <taxon>Hydnangiaceae</taxon>
        <taxon>Laccaria</taxon>
    </lineage>
</organism>
<accession>A0A0C9WY58</accession>